<evidence type="ECO:0000313" key="1">
    <source>
        <dbReference type="EMBL" id="MES0428777.1"/>
    </source>
</evidence>
<reference evidence="2" key="1">
    <citation type="journal article" date="2024" name="Commun. Biol.">
        <title>Bacillamide D produced by Bacillus cereus from the mouse intestinal bacterial collection (miBC) is a potent cytotoxin in vitro.</title>
        <authorList>
            <person name="Hohmann M."/>
            <person name="Brunner V."/>
            <person name="Johannes W."/>
            <person name="Schum D."/>
            <person name="Carroll L.M."/>
            <person name="Liu T."/>
            <person name="Sasaki D."/>
            <person name="Bosch J."/>
            <person name="Clavel T."/>
            <person name="Sieber S.A."/>
            <person name="Zeller G."/>
            <person name="Tschurtschenthaler M."/>
            <person name="Janssen K.P."/>
            <person name="Gulder T.A.M."/>
        </authorList>
    </citation>
    <scope>NUCLEOTIDE SEQUENCE [LARGE SCALE GENOMIC DNA]</scope>
    <source>
        <strain evidence="2">LK_304 Iso 8</strain>
    </source>
</reference>
<proteinExistence type="predicted"/>
<protein>
    <recommendedName>
        <fullName evidence="3">YCII-related domain-containing protein</fullName>
    </recommendedName>
</protein>
<comment type="caution">
    <text evidence="1">The sequence shown here is derived from an EMBL/GenBank/DDBJ whole genome shotgun (WGS) entry which is preliminary data.</text>
</comment>
<gene>
    <name evidence="1" type="ORF">ABMC12_21175</name>
</gene>
<evidence type="ECO:0000313" key="2">
    <source>
        <dbReference type="Proteomes" id="UP001467192"/>
    </source>
</evidence>
<dbReference type="RefSeq" id="WP_023295198.1">
    <property type="nucleotide sequence ID" value="NZ_JBBNPZ010000031.1"/>
</dbReference>
<accession>A0ABV1ZKI8</accession>
<dbReference type="Proteomes" id="UP001467192">
    <property type="component" value="Unassembled WGS sequence"/>
</dbReference>
<organism evidence="1 2">
    <name type="scientific">Enterobacter intestinihominis</name>
    <dbReference type="NCBI Taxonomy" id="3133180"/>
    <lineage>
        <taxon>Bacteria</taxon>
        <taxon>Pseudomonadati</taxon>
        <taxon>Pseudomonadota</taxon>
        <taxon>Gammaproteobacteria</taxon>
        <taxon>Enterobacterales</taxon>
        <taxon>Enterobacteriaceae</taxon>
        <taxon>Enterobacter</taxon>
    </lineage>
</organism>
<sequence length="82" mass="9734">MAFRYFELTENVPFEDERELHAQFKHHLEHVVKASFMPGKHEKHVIVAGRDGESITQIFGGPDEKFIHLYHIDEYVKREDLI</sequence>
<name>A0ABV1ZKI8_9ENTR</name>
<dbReference type="EMBL" id="JBEBZA010000031">
    <property type="protein sequence ID" value="MES0428777.1"/>
    <property type="molecule type" value="Genomic_DNA"/>
</dbReference>
<keyword evidence="2" id="KW-1185">Reference proteome</keyword>
<evidence type="ECO:0008006" key="3">
    <source>
        <dbReference type="Google" id="ProtNLM"/>
    </source>
</evidence>